<proteinExistence type="predicted"/>
<evidence type="ECO:0000313" key="2">
    <source>
        <dbReference type="Proteomes" id="UP001454036"/>
    </source>
</evidence>
<evidence type="ECO:0008006" key="3">
    <source>
        <dbReference type="Google" id="ProtNLM"/>
    </source>
</evidence>
<protein>
    <recommendedName>
        <fullName evidence="3">DUF4283 domain-containing protein</fullName>
    </recommendedName>
</protein>
<organism evidence="1 2">
    <name type="scientific">Lithospermum erythrorhizon</name>
    <name type="common">Purple gromwell</name>
    <name type="synonym">Lithospermum officinale var. erythrorhizon</name>
    <dbReference type="NCBI Taxonomy" id="34254"/>
    <lineage>
        <taxon>Eukaryota</taxon>
        <taxon>Viridiplantae</taxon>
        <taxon>Streptophyta</taxon>
        <taxon>Embryophyta</taxon>
        <taxon>Tracheophyta</taxon>
        <taxon>Spermatophyta</taxon>
        <taxon>Magnoliopsida</taxon>
        <taxon>eudicotyledons</taxon>
        <taxon>Gunneridae</taxon>
        <taxon>Pentapetalae</taxon>
        <taxon>asterids</taxon>
        <taxon>lamiids</taxon>
        <taxon>Boraginales</taxon>
        <taxon>Boraginaceae</taxon>
        <taxon>Boraginoideae</taxon>
        <taxon>Lithospermeae</taxon>
        <taxon>Lithospermum</taxon>
    </lineage>
</organism>
<dbReference type="PANTHER" id="PTHR31286">
    <property type="entry name" value="GLYCINE-RICH CELL WALL STRUCTURAL PROTEIN 1.8-LIKE"/>
    <property type="match status" value="1"/>
</dbReference>
<evidence type="ECO:0000313" key="1">
    <source>
        <dbReference type="EMBL" id="GAA0180484.1"/>
    </source>
</evidence>
<name>A0AAV3RRS3_LITER</name>
<keyword evidence="2" id="KW-1185">Reference proteome</keyword>
<sequence length="276" mass="31281">MFACRPLILKVWILEANLERRGVDKVPVWISIPNLSLQIWNKEMFSKIVSYVGNPLLSVEVDVEHEQPDEVPLVNERKETFMKKVIYEFKPLKCMHYCVFGHSKDHCKYGGKKKRNKKHEMWVEKQSGESRVEEVLHSDPLEHDAIVDTIVIQEKECGPTKQIMVSNPFEVLAEEEQGGGSSAKVKSGNRCVRTSVRVKQVPQIMKRTASPGVIKKAINFGHRRSGKSQEGDFNIIISVDEAKGGKARDKDTINDFNESLSIAGLINFPSEGCRFT</sequence>
<accession>A0AAV3RRS3</accession>
<reference evidence="1 2" key="1">
    <citation type="submission" date="2024-01" db="EMBL/GenBank/DDBJ databases">
        <title>The complete chloroplast genome sequence of Lithospermum erythrorhizon: insights into the phylogenetic relationship among Boraginaceae species and the maternal lineages of purple gromwells.</title>
        <authorList>
            <person name="Okada T."/>
            <person name="Watanabe K."/>
        </authorList>
    </citation>
    <scope>NUCLEOTIDE SEQUENCE [LARGE SCALE GENOMIC DNA]</scope>
</reference>
<dbReference type="InterPro" id="IPR040256">
    <property type="entry name" value="At4g02000-like"/>
</dbReference>
<gene>
    <name evidence="1" type="ORF">LIER_30115</name>
</gene>
<comment type="caution">
    <text evidence="1">The sequence shown here is derived from an EMBL/GenBank/DDBJ whole genome shotgun (WGS) entry which is preliminary data.</text>
</comment>
<dbReference type="EMBL" id="BAABME010010629">
    <property type="protein sequence ID" value="GAA0180484.1"/>
    <property type="molecule type" value="Genomic_DNA"/>
</dbReference>
<dbReference type="AlphaFoldDB" id="A0AAV3RRS3"/>
<dbReference type="PANTHER" id="PTHR31286:SF165">
    <property type="entry name" value="DUF4283 DOMAIN-CONTAINING PROTEIN"/>
    <property type="match status" value="1"/>
</dbReference>
<dbReference type="Proteomes" id="UP001454036">
    <property type="component" value="Unassembled WGS sequence"/>
</dbReference>